<dbReference type="AlphaFoldDB" id="A0A7W6ABT2"/>
<proteinExistence type="predicted"/>
<dbReference type="Proteomes" id="UP000538670">
    <property type="component" value="Unassembled WGS sequence"/>
</dbReference>
<evidence type="ECO:0000256" key="1">
    <source>
        <dbReference type="SAM" id="Phobius"/>
    </source>
</evidence>
<protein>
    <submittedName>
        <fullName evidence="2">Uncharacterized protein</fullName>
    </submittedName>
</protein>
<dbReference type="RefSeq" id="WP_183953005.1">
    <property type="nucleotide sequence ID" value="NZ_JACIDH010000026.1"/>
</dbReference>
<gene>
    <name evidence="2" type="ORF">GGR48_003436</name>
</gene>
<organism evidence="2 3">
    <name type="scientific">Sphingomonas pseudosanguinis</name>
    <dbReference type="NCBI Taxonomy" id="413712"/>
    <lineage>
        <taxon>Bacteria</taxon>
        <taxon>Pseudomonadati</taxon>
        <taxon>Pseudomonadota</taxon>
        <taxon>Alphaproteobacteria</taxon>
        <taxon>Sphingomonadales</taxon>
        <taxon>Sphingomonadaceae</taxon>
        <taxon>Sphingomonas</taxon>
    </lineage>
</organism>
<reference evidence="2 3" key="1">
    <citation type="submission" date="2020-08" db="EMBL/GenBank/DDBJ databases">
        <title>Genomic Encyclopedia of Type Strains, Phase IV (KMG-IV): sequencing the most valuable type-strain genomes for metagenomic binning, comparative biology and taxonomic classification.</title>
        <authorList>
            <person name="Goeker M."/>
        </authorList>
    </citation>
    <scope>NUCLEOTIDE SEQUENCE [LARGE SCALE GENOMIC DNA]</scope>
    <source>
        <strain evidence="2 3">DSM 19512</strain>
    </source>
</reference>
<keyword evidence="3" id="KW-1185">Reference proteome</keyword>
<keyword evidence="1" id="KW-0812">Transmembrane</keyword>
<evidence type="ECO:0000313" key="3">
    <source>
        <dbReference type="Proteomes" id="UP000538670"/>
    </source>
</evidence>
<accession>A0A7W6ABT2</accession>
<name>A0A7W6ABT2_9SPHN</name>
<comment type="caution">
    <text evidence="2">The sequence shown here is derived from an EMBL/GenBank/DDBJ whole genome shotgun (WGS) entry which is preliminary data.</text>
</comment>
<sequence>MPTFSQQVNWATVMWRSNVARPYILAYNEAYKAVQASLKKEEDNAKAQAELFVSIVAILPTSVLMAVIATPSFRRAIQKIGVRRLGADNLRVALSYLKADGKHPAVAFAFGKLAGMAKDKGGTAISTMLTNLVRNTSAGVTANDPLSRSQELLGLVDTQGMMVERVGTAIMEDPQMNAGQKKGDDGRLDASAIFGEQARKENGLAEATTVDRTRDADECRLGSRLRFAPRSNRFPSSGP</sequence>
<keyword evidence="1" id="KW-0472">Membrane</keyword>
<evidence type="ECO:0000313" key="2">
    <source>
        <dbReference type="EMBL" id="MBB3880982.1"/>
    </source>
</evidence>
<keyword evidence="1" id="KW-1133">Transmembrane helix</keyword>
<dbReference type="EMBL" id="JACIDH010000026">
    <property type="protein sequence ID" value="MBB3880982.1"/>
    <property type="molecule type" value="Genomic_DNA"/>
</dbReference>
<feature type="transmembrane region" description="Helical" evidence="1">
    <location>
        <begin position="51"/>
        <end position="73"/>
    </location>
</feature>